<feature type="signal peptide" evidence="2">
    <location>
        <begin position="1"/>
        <end position="22"/>
    </location>
</feature>
<keyword evidence="2" id="KW-0732">Signal</keyword>
<gene>
    <name evidence="3" type="ORF">Nkreftii_002852</name>
</gene>
<organism evidence="3 4">
    <name type="scientific">Candidatus Nitrospira kreftii</name>
    <dbReference type="NCBI Taxonomy" id="2652173"/>
    <lineage>
        <taxon>Bacteria</taxon>
        <taxon>Pseudomonadati</taxon>
        <taxon>Nitrospirota</taxon>
        <taxon>Nitrospiria</taxon>
        <taxon>Nitrospirales</taxon>
        <taxon>Nitrospiraceae</taxon>
        <taxon>Nitrospira</taxon>
    </lineage>
</organism>
<dbReference type="Proteomes" id="UP000593737">
    <property type="component" value="Chromosome"/>
</dbReference>
<sequence length="103" mass="11078">MRLFTITMLGLVFIGMTGLAMANPAMLPKHPGYPSSGEFANDTGRTNLTYSQSIEEAARSGDTTMGTLLIDSKNTGMLEPRGVDSLKGMIGQPTKEGKWIPKK</sequence>
<evidence type="ECO:0000313" key="4">
    <source>
        <dbReference type="Proteomes" id="UP000593737"/>
    </source>
</evidence>
<evidence type="ECO:0000256" key="1">
    <source>
        <dbReference type="SAM" id="MobiDB-lite"/>
    </source>
</evidence>
<feature type="region of interest" description="Disordered" evidence="1">
    <location>
        <begin position="80"/>
        <end position="103"/>
    </location>
</feature>
<protein>
    <submittedName>
        <fullName evidence="3">Uncharacterized protein</fullName>
    </submittedName>
</protein>
<proteinExistence type="predicted"/>
<reference evidence="3 4" key="1">
    <citation type="journal article" date="2020" name="ISME J.">
        <title>Enrichment and physiological characterization of a novel comammox Nitrospira indicates ammonium inhibition of complete nitrification.</title>
        <authorList>
            <person name="Sakoula D."/>
            <person name="Koch H."/>
            <person name="Frank J."/>
            <person name="Jetten M.S.M."/>
            <person name="van Kessel M.A.H.J."/>
            <person name="Lucker S."/>
        </authorList>
    </citation>
    <scope>NUCLEOTIDE SEQUENCE [LARGE SCALE GENOMIC DNA]</scope>
    <source>
        <strain evidence="3">Comreactor17</strain>
    </source>
</reference>
<dbReference type="EMBL" id="CP047423">
    <property type="protein sequence ID" value="QPD05078.1"/>
    <property type="molecule type" value="Genomic_DNA"/>
</dbReference>
<evidence type="ECO:0000313" key="3">
    <source>
        <dbReference type="EMBL" id="QPD05078.1"/>
    </source>
</evidence>
<dbReference type="KEGG" id="nkf:Nkreftii_002852"/>
<accession>A0A7S8FFX9</accession>
<evidence type="ECO:0000256" key="2">
    <source>
        <dbReference type="SAM" id="SignalP"/>
    </source>
</evidence>
<dbReference type="AlphaFoldDB" id="A0A7S8FFX9"/>
<feature type="chain" id="PRO_5032696327" evidence="2">
    <location>
        <begin position="23"/>
        <end position="103"/>
    </location>
</feature>
<feature type="region of interest" description="Disordered" evidence="1">
    <location>
        <begin position="25"/>
        <end position="45"/>
    </location>
</feature>
<name>A0A7S8FFX9_9BACT</name>